<feature type="transmembrane region" description="Helical" evidence="1">
    <location>
        <begin position="362"/>
        <end position="382"/>
    </location>
</feature>
<keyword evidence="1" id="KW-1133">Transmembrane helix</keyword>
<name>A0A067C0N4_SAPPC</name>
<feature type="transmembrane region" description="Helical" evidence="1">
    <location>
        <begin position="402"/>
        <end position="419"/>
    </location>
</feature>
<dbReference type="VEuPathDB" id="FungiDB:SPRG_13759"/>
<gene>
    <name evidence="2" type="ORF">SPRG_13759</name>
</gene>
<dbReference type="KEGG" id="spar:SPRG_13759"/>
<organism evidence="2 3">
    <name type="scientific">Saprolegnia parasitica (strain CBS 223.65)</name>
    <dbReference type="NCBI Taxonomy" id="695850"/>
    <lineage>
        <taxon>Eukaryota</taxon>
        <taxon>Sar</taxon>
        <taxon>Stramenopiles</taxon>
        <taxon>Oomycota</taxon>
        <taxon>Saprolegniomycetes</taxon>
        <taxon>Saprolegniales</taxon>
        <taxon>Saprolegniaceae</taxon>
        <taxon>Saprolegnia</taxon>
    </lineage>
</organism>
<protein>
    <submittedName>
        <fullName evidence="2">Uncharacterized protein</fullName>
    </submittedName>
</protein>
<feature type="transmembrane region" description="Helical" evidence="1">
    <location>
        <begin position="440"/>
        <end position="459"/>
    </location>
</feature>
<dbReference type="RefSeq" id="XP_012208905.1">
    <property type="nucleotide sequence ID" value="XM_012353515.1"/>
</dbReference>
<feature type="transmembrane region" description="Helical" evidence="1">
    <location>
        <begin position="35"/>
        <end position="53"/>
    </location>
</feature>
<feature type="transmembrane region" description="Helical" evidence="1">
    <location>
        <begin position="491"/>
        <end position="513"/>
    </location>
</feature>
<evidence type="ECO:0000256" key="1">
    <source>
        <dbReference type="SAM" id="Phobius"/>
    </source>
</evidence>
<dbReference type="EMBL" id="KK583314">
    <property type="protein sequence ID" value="KDO20377.1"/>
    <property type="molecule type" value="Genomic_DNA"/>
</dbReference>
<accession>A0A067C0N4</accession>
<dbReference type="OMA" id="TASMHDG"/>
<dbReference type="OrthoDB" id="77077at2759"/>
<evidence type="ECO:0000313" key="2">
    <source>
        <dbReference type="EMBL" id="KDO20377.1"/>
    </source>
</evidence>
<keyword evidence="3" id="KW-1185">Reference proteome</keyword>
<dbReference type="GeneID" id="24135618"/>
<dbReference type="Proteomes" id="UP000030745">
    <property type="component" value="Unassembled WGS sequence"/>
</dbReference>
<dbReference type="AlphaFoldDB" id="A0A067C0N4"/>
<evidence type="ECO:0000313" key="3">
    <source>
        <dbReference type="Proteomes" id="UP000030745"/>
    </source>
</evidence>
<proteinExistence type="predicted"/>
<reference evidence="2 3" key="1">
    <citation type="journal article" date="2013" name="PLoS Genet.">
        <title>Distinctive expansion of potential virulence genes in the genome of the oomycete fish pathogen Saprolegnia parasitica.</title>
        <authorList>
            <person name="Jiang R.H."/>
            <person name="de Bruijn I."/>
            <person name="Haas B.J."/>
            <person name="Belmonte R."/>
            <person name="Lobach L."/>
            <person name="Christie J."/>
            <person name="van den Ackerveken G."/>
            <person name="Bottin A."/>
            <person name="Bulone V."/>
            <person name="Diaz-Moreno S.M."/>
            <person name="Dumas B."/>
            <person name="Fan L."/>
            <person name="Gaulin E."/>
            <person name="Govers F."/>
            <person name="Grenville-Briggs L.J."/>
            <person name="Horner N.R."/>
            <person name="Levin J.Z."/>
            <person name="Mammella M."/>
            <person name="Meijer H.J."/>
            <person name="Morris P."/>
            <person name="Nusbaum C."/>
            <person name="Oome S."/>
            <person name="Phillips A.J."/>
            <person name="van Rooyen D."/>
            <person name="Rzeszutek E."/>
            <person name="Saraiva M."/>
            <person name="Secombes C.J."/>
            <person name="Seidl M.F."/>
            <person name="Snel B."/>
            <person name="Stassen J.H."/>
            <person name="Sykes S."/>
            <person name="Tripathy S."/>
            <person name="van den Berg H."/>
            <person name="Vega-Arreguin J.C."/>
            <person name="Wawra S."/>
            <person name="Young S.K."/>
            <person name="Zeng Q."/>
            <person name="Dieguez-Uribeondo J."/>
            <person name="Russ C."/>
            <person name="Tyler B.M."/>
            <person name="van West P."/>
        </authorList>
    </citation>
    <scope>NUCLEOTIDE SEQUENCE [LARGE SCALE GENOMIC DNA]</scope>
    <source>
        <strain evidence="2 3">CBS 223.65</strain>
    </source>
</reference>
<sequence>MPFMSSATLPTPVIGIGPMSHGVHYSKQRPRLDAFLRRLDVLIGFVIIVLVAIDSVANNWEINSFVGDGYAFLTPIAAVSHAADLEAQYSFPSTSGLDDLSKIGFWMVNYTVHAMVTKSSDLYVLSVGSFPLTSSIDQCKIFKATYPHDVAASSTAHFGIASNAVTYFRGNVFSHAFQSDATTNLPTASMHDGQLRDIGYVPGRTGTDMRLTTGVVVANVSTAQNLLVAWYKISPRSFCTGCTPVTELGYGQCNMTLVYNDTTKQVVISSSVNHFGSMYKVGVLLPQSGFSSASHYVKLTAIFFAVGGYLAGRRTVQWVDIEALLANADSILAKIARTVSPKYFPYPSLALRFDMFCYNSDIFVFLFATGVLLDIGNCLMYLRVINLFNAPSPSIVYNIQQYALSTRLLWINCAVLKLLKILCNLVMTSTYNGENKIMRYLNLTNVTSLYISAIALMYVPPFIEYSNSVLHDLNHKVQNLDDIHVLAFDSFYLRVVPFILALVVINLACVLLLDHFFYYKSWQLLAKNSLARQAIFNSSSILCDYLHGIEPDHDVDSKGSQLVCKARRLSTLQWFFTSHLVCFGLPEKELRAKKKMLQTSSITTTSEDSTSVKCMVVQDGDRHVHLLDAQLADVTPLVYNIKILKDTTVVIQ</sequence>
<keyword evidence="1" id="KW-0472">Membrane</keyword>
<keyword evidence="1" id="KW-0812">Transmembrane</keyword>